<evidence type="ECO:0000256" key="4">
    <source>
        <dbReference type="ARBA" id="ARBA00020268"/>
    </source>
</evidence>
<protein>
    <recommendedName>
        <fullName evidence="4">Probable multidrug resistance protein NorM</fullName>
    </recommendedName>
    <alternativeName>
        <fullName evidence="12">Multidrug-efflux transporter</fullName>
    </alternativeName>
</protein>
<evidence type="ECO:0000256" key="2">
    <source>
        <dbReference type="ARBA" id="ARBA00004651"/>
    </source>
</evidence>
<evidence type="ECO:0000256" key="1">
    <source>
        <dbReference type="ARBA" id="ARBA00003408"/>
    </source>
</evidence>
<dbReference type="Pfam" id="PF01554">
    <property type="entry name" value="MatE"/>
    <property type="match status" value="2"/>
</dbReference>
<feature type="transmembrane region" description="Helical" evidence="14">
    <location>
        <begin position="172"/>
        <end position="190"/>
    </location>
</feature>
<dbReference type="GO" id="GO:0006811">
    <property type="term" value="P:monoatomic ion transport"/>
    <property type="evidence" value="ECO:0007669"/>
    <property type="project" value="UniProtKB-KW"/>
</dbReference>
<dbReference type="PIRSF" id="PIRSF006603">
    <property type="entry name" value="DinF"/>
    <property type="match status" value="1"/>
</dbReference>
<dbReference type="InterPro" id="IPR050222">
    <property type="entry name" value="MATE_MdtK"/>
</dbReference>
<reference evidence="15 16" key="1">
    <citation type="submission" date="2018-08" db="EMBL/GenBank/DDBJ databases">
        <title>Diversity &amp; Physiological Properties of Lignin-Decomposing Actinobacteria from Soil.</title>
        <authorList>
            <person name="Roh S.G."/>
            <person name="Kim S.B."/>
        </authorList>
    </citation>
    <scope>NUCLEOTIDE SEQUENCE [LARGE SCALE GENOMIC DNA]</scope>
    <source>
        <strain evidence="15 16">MMS17-GH009</strain>
    </source>
</reference>
<evidence type="ECO:0000256" key="5">
    <source>
        <dbReference type="ARBA" id="ARBA00022448"/>
    </source>
</evidence>
<proteinExistence type="inferred from homology"/>
<dbReference type="GO" id="GO:0005886">
    <property type="term" value="C:plasma membrane"/>
    <property type="evidence" value="ECO:0007669"/>
    <property type="project" value="UniProtKB-SubCell"/>
</dbReference>
<feature type="transmembrane region" description="Helical" evidence="14">
    <location>
        <begin position="196"/>
        <end position="218"/>
    </location>
</feature>
<evidence type="ECO:0000256" key="13">
    <source>
        <dbReference type="SAM" id="MobiDB-lite"/>
    </source>
</evidence>
<comment type="similarity">
    <text evidence="3">Belongs to the multi antimicrobial extrusion (MATE) (TC 2.A.66.1) family.</text>
</comment>
<dbReference type="GO" id="GO:0015297">
    <property type="term" value="F:antiporter activity"/>
    <property type="evidence" value="ECO:0007669"/>
    <property type="project" value="UniProtKB-KW"/>
</dbReference>
<keyword evidence="5" id="KW-0813">Transport</keyword>
<name>A0A372ZPD1_9ACTN</name>
<evidence type="ECO:0000313" key="15">
    <source>
        <dbReference type="EMBL" id="RGD57716.1"/>
    </source>
</evidence>
<dbReference type="AlphaFoldDB" id="A0A372ZPD1"/>
<evidence type="ECO:0000256" key="8">
    <source>
        <dbReference type="ARBA" id="ARBA00022692"/>
    </source>
</evidence>
<dbReference type="InterPro" id="IPR048279">
    <property type="entry name" value="MdtK-like"/>
</dbReference>
<dbReference type="PANTHER" id="PTHR43298">
    <property type="entry name" value="MULTIDRUG RESISTANCE PROTEIN NORM-RELATED"/>
    <property type="match status" value="1"/>
</dbReference>
<sequence length="481" mass="48408">MTRTIPRRKVWKGMRGQLRRLTALAVPVYAELLSGVIASVIGALWVAGLGGAAVAAVTLVGTVENLLLGLVLVVASGTSVRLSHALGAGDHAEAARTTRAAWRLCAAVSAALAVPGFLLRDRLAGAFLDGEAAEQAAGYLAVAFPAFALFVGQRVADELFKGAGDTRTPMRIALLSNALLLLLDPLLILGPGPLPALGVPGAALALVLSRAIALAVTLRVRRGRRLRKPVRREEPVPQDPGGTGGAGAAAVRILRAGAPFGLDFTARMAVGTAQLGLVAGFGVAAVAGYGLGYRVLLVATMAFYALRQAAAIEAARLTGAGEVAALHTLRRATGRLAALLGGVAALLAVTLAVPLTALFTEDRAVAAQSVGFLRSAALYLLPYALVVAVGGVHQAAGAGRPLVVSVLLGLGTQLAASAALSGPLGVSGVWLGPAVGAAVQLALLATMTRSRSPRGTVGGVCQGGGHGTHPGRAADPAPAHR</sequence>
<feature type="transmembrane region" description="Helical" evidence="14">
    <location>
        <begin position="100"/>
        <end position="120"/>
    </location>
</feature>
<feature type="transmembrane region" description="Helical" evidence="14">
    <location>
        <begin position="336"/>
        <end position="359"/>
    </location>
</feature>
<dbReference type="Proteomes" id="UP000263377">
    <property type="component" value="Unassembled WGS sequence"/>
</dbReference>
<feature type="region of interest" description="Disordered" evidence="13">
    <location>
        <begin position="455"/>
        <end position="481"/>
    </location>
</feature>
<keyword evidence="9 14" id="KW-1133">Transmembrane helix</keyword>
<evidence type="ECO:0000256" key="9">
    <source>
        <dbReference type="ARBA" id="ARBA00022989"/>
    </source>
</evidence>
<keyword evidence="7" id="KW-1003">Cell membrane</keyword>
<evidence type="ECO:0000256" key="7">
    <source>
        <dbReference type="ARBA" id="ARBA00022475"/>
    </source>
</evidence>
<evidence type="ECO:0000256" key="3">
    <source>
        <dbReference type="ARBA" id="ARBA00010199"/>
    </source>
</evidence>
<keyword evidence="10" id="KW-0406">Ion transport</keyword>
<keyword evidence="11 14" id="KW-0472">Membrane</keyword>
<keyword evidence="6" id="KW-0050">Antiport</keyword>
<dbReference type="GO" id="GO:0042910">
    <property type="term" value="F:xenobiotic transmembrane transporter activity"/>
    <property type="evidence" value="ECO:0007669"/>
    <property type="project" value="InterPro"/>
</dbReference>
<feature type="transmembrane region" description="Helical" evidence="14">
    <location>
        <begin position="132"/>
        <end position="151"/>
    </location>
</feature>
<evidence type="ECO:0000313" key="16">
    <source>
        <dbReference type="Proteomes" id="UP000263377"/>
    </source>
</evidence>
<dbReference type="InterPro" id="IPR002528">
    <property type="entry name" value="MATE_fam"/>
</dbReference>
<feature type="transmembrane region" description="Helical" evidence="14">
    <location>
        <begin position="21"/>
        <end position="46"/>
    </location>
</feature>
<keyword evidence="16" id="KW-1185">Reference proteome</keyword>
<gene>
    <name evidence="15" type="ORF">DR950_07865</name>
</gene>
<feature type="transmembrane region" description="Helical" evidence="14">
    <location>
        <begin position="427"/>
        <end position="445"/>
    </location>
</feature>
<evidence type="ECO:0000256" key="10">
    <source>
        <dbReference type="ARBA" id="ARBA00023065"/>
    </source>
</evidence>
<keyword evidence="8 14" id="KW-0812">Transmembrane</keyword>
<evidence type="ECO:0000256" key="14">
    <source>
        <dbReference type="SAM" id="Phobius"/>
    </source>
</evidence>
<comment type="caution">
    <text evidence="15">The sequence shown here is derived from an EMBL/GenBank/DDBJ whole genome shotgun (WGS) entry which is preliminary data.</text>
</comment>
<dbReference type="EMBL" id="QVIG01000001">
    <property type="protein sequence ID" value="RGD57716.1"/>
    <property type="molecule type" value="Genomic_DNA"/>
</dbReference>
<accession>A0A372ZPD1</accession>
<evidence type="ECO:0000256" key="6">
    <source>
        <dbReference type="ARBA" id="ARBA00022449"/>
    </source>
</evidence>
<organism evidence="15 16">
    <name type="scientific">Kitasatospora xanthocidica</name>
    <dbReference type="NCBI Taxonomy" id="83382"/>
    <lineage>
        <taxon>Bacteria</taxon>
        <taxon>Bacillati</taxon>
        <taxon>Actinomycetota</taxon>
        <taxon>Actinomycetes</taxon>
        <taxon>Kitasatosporales</taxon>
        <taxon>Streptomycetaceae</taxon>
        <taxon>Kitasatospora</taxon>
    </lineage>
</organism>
<feature type="transmembrane region" description="Helical" evidence="14">
    <location>
        <begin position="52"/>
        <end position="75"/>
    </location>
</feature>
<comment type="function">
    <text evidence="1">Multidrug efflux pump.</text>
</comment>
<comment type="subcellular location">
    <subcellularLocation>
        <location evidence="2">Cell membrane</location>
        <topology evidence="2">Multi-pass membrane protein</topology>
    </subcellularLocation>
</comment>
<feature type="compositionally biased region" description="Gly residues" evidence="13">
    <location>
        <begin position="456"/>
        <end position="468"/>
    </location>
</feature>
<evidence type="ECO:0000256" key="11">
    <source>
        <dbReference type="ARBA" id="ARBA00023136"/>
    </source>
</evidence>
<dbReference type="PANTHER" id="PTHR43298:SF2">
    <property type="entry name" value="FMN_FAD EXPORTER YEEO-RELATED"/>
    <property type="match status" value="1"/>
</dbReference>
<feature type="transmembrane region" description="Helical" evidence="14">
    <location>
        <begin position="371"/>
        <end position="390"/>
    </location>
</feature>
<evidence type="ECO:0000256" key="12">
    <source>
        <dbReference type="ARBA" id="ARBA00031636"/>
    </source>
</evidence>